<feature type="domain" description="SMP-30/Gluconolactonase/LRE-like region" evidence="1">
    <location>
        <begin position="279"/>
        <end position="465"/>
    </location>
</feature>
<sequence>MSNDSSGQIPRINKSERAAEFVPGLGSLWFPSYPAIMTSSVLLHCGDTPGYQSSGQAEAPHLLYFQVRPLCAPHPTTSLHEHPQETRTMILPLLLLARLTSLAVGQSSSTPNQALVIDQKSFNALKSVPPPSVSNLTTIFLPPGVTQEQALAKPFHVYDDAFYDIIGSNPTLTVIASQGINPLYHEAVVWYPPTDEVFFVQNAGATAAGTGLNKSNVIQKISLSQVAQFSTQRNASGDINVTTVNANPTVVNSNGATNYRGQFIYTGEGQGNNTAPALYVMNPQQPYNTTVLVNNYYGRQFNSLNDISVNPRNGDVYFTDTLYGYLQDFRPPPALPNQVYRFNPSTGAVTVVADGFDLPNGITFSPNGSYAYVTDTGAQYSFYGYNMTAPASIYRFTVEADGTFSNRKLFTYATPGVPDGIHCDTNGNVYAGLGDGVQVWNPSGTLLGKIFLGTTSANFNFAGKGRMVICAETELFYATLAAEGAVVAGQMPPM</sequence>
<name>A0A0D2F3L3_9EURO</name>
<proteinExistence type="predicted"/>
<gene>
    <name evidence="2" type="ORF">PV05_01623</name>
</gene>
<dbReference type="InterPro" id="IPR013658">
    <property type="entry name" value="SGL"/>
</dbReference>
<dbReference type="PANTHER" id="PTHR47064">
    <property type="entry name" value="PUTATIVE (AFU_ORTHOLOGUE AFUA_1G08990)-RELATED"/>
    <property type="match status" value="1"/>
</dbReference>
<organism evidence="2 3">
    <name type="scientific">Exophiala xenobiotica</name>
    <dbReference type="NCBI Taxonomy" id="348802"/>
    <lineage>
        <taxon>Eukaryota</taxon>
        <taxon>Fungi</taxon>
        <taxon>Dikarya</taxon>
        <taxon>Ascomycota</taxon>
        <taxon>Pezizomycotina</taxon>
        <taxon>Eurotiomycetes</taxon>
        <taxon>Chaetothyriomycetidae</taxon>
        <taxon>Chaetothyriales</taxon>
        <taxon>Herpotrichiellaceae</taxon>
        <taxon>Exophiala</taxon>
    </lineage>
</organism>
<dbReference type="STRING" id="348802.A0A0D2F3L3"/>
<dbReference type="Gene3D" id="2.120.10.30">
    <property type="entry name" value="TolB, C-terminal domain"/>
    <property type="match status" value="1"/>
</dbReference>
<evidence type="ECO:0000313" key="3">
    <source>
        <dbReference type="Proteomes" id="UP000054342"/>
    </source>
</evidence>
<dbReference type="RefSeq" id="XP_013322095.1">
    <property type="nucleotide sequence ID" value="XM_013466641.1"/>
</dbReference>
<dbReference type="AlphaFoldDB" id="A0A0D2F3L3"/>
<dbReference type="EMBL" id="KN847317">
    <property type="protein sequence ID" value="KIW61509.1"/>
    <property type="molecule type" value="Genomic_DNA"/>
</dbReference>
<dbReference type="HOGENOM" id="CLU_036110_1_2_1"/>
<dbReference type="EMBL" id="KN847317">
    <property type="protein sequence ID" value="KIW61511.1"/>
    <property type="molecule type" value="Genomic_DNA"/>
</dbReference>
<dbReference type="InterPro" id="IPR011042">
    <property type="entry name" value="6-blade_b-propeller_TolB-like"/>
</dbReference>
<dbReference type="RefSeq" id="XP_013322094.1">
    <property type="nucleotide sequence ID" value="XM_013466640.1"/>
</dbReference>
<keyword evidence="3" id="KW-1185">Reference proteome</keyword>
<dbReference type="Proteomes" id="UP000054342">
    <property type="component" value="Unassembled WGS sequence"/>
</dbReference>
<dbReference type="PANTHER" id="PTHR47064:SF2">
    <property type="entry name" value="SMP-30_GLUCONOLACTONASE_LRE-LIKE REGION DOMAIN-CONTAINING PROTEIN-RELATED"/>
    <property type="match status" value="1"/>
</dbReference>
<dbReference type="EMBL" id="KN847317">
    <property type="protein sequence ID" value="KIW61510.1"/>
    <property type="molecule type" value="Genomic_DNA"/>
</dbReference>
<evidence type="ECO:0000259" key="1">
    <source>
        <dbReference type="Pfam" id="PF08450"/>
    </source>
</evidence>
<dbReference type="RefSeq" id="XP_013322092.1">
    <property type="nucleotide sequence ID" value="XM_013466638.1"/>
</dbReference>
<dbReference type="SUPFAM" id="SSF63829">
    <property type="entry name" value="Calcium-dependent phosphotriesterase"/>
    <property type="match status" value="1"/>
</dbReference>
<dbReference type="OrthoDB" id="423498at2759"/>
<reference evidence="2 3" key="1">
    <citation type="submission" date="2015-01" db="EMBL/GenBank/DDBJ databases">
        <title>The Genome Sequence of Exophiala xenobiotica CBS118157.</title>
        <authorList>
            <consortium name="The Broad Institute Genomics Platform"/>
            <person name="Cuomo C."/>
            <person name="de Hoog S."/>
            <person name="Gorbushina A."/>
            <person name="Stielow B."/>
            <person name="Teixiera M."/>
            <person name="Abouelleil A."/>
            <person name="Chapman S.B."/>
            <person name="Priest M."/>
            <person name="Young S.K."/>
            <person name="Wortman J."/>
            <person name="Nusbaum C."/>
            <person name="Birren B."/>
        </authorList>
    </citation>
    <scope>NUCLEOTIDE SEQUENCE [LARGE SCALE GENOMIC DNA]</scope>
    <source>
        <strain evidence="2 3">CBS 118157</strain>
    </source>
</reference>
<dbReference type="Pfam" id="PF08450">
    <property type="entry name" value="SGL"/>
    <property type="match status" value="1"/>
</dbReference>
<dbReference type="RefSeq" id="XP_013322093.1">
    <property type="nucleotide sequence ID" value="XM_013466639.1"/>
</dbReference>
<dbReference type="EMBL" id="KN847317">
    <property type="protein sequence ID" value="KIW61508.1"/>
    <property type="molecule type" value="Genomic_DNA"/>
</dbReference>
<dbReference type="InterPro" id="IPR052988">
    <property type="entry name" value="Oryzine_lactonohydrolase"/>
</dbReference>
<accession>A0A0D2F3L3</accession>
<evidence type="ECO:0000313" key="2">
    <source>
        <dbReference type="EMBL" id="KIW61510.1"/>
    </source>
</evidence>
<protein>
    <recommendedName>
        <fullName evidence="1">SMP-30/Gluconolactonase/LRE-like region domain-containing protein</fullName>
    </recommendedName>
</protein>
<dbReference type="GeneID" id="25323531"/>